<accession>B3VM32</accession>
<evidence type="ECO:0000313" key="2">
    <source>
        <dbReference type="Proteomes" id="UP000000621"/>
    </source>
</evidence>
<evidence type="ECO:0000313" key="1">
    <source>
        <dbReference type="EMBL" id="ACF05102.1"/>
    </source>
</evidence>
<gene>
    <name evidence="1" type="ORF">PREDATOR_5</name>
</gene>
<protein>
    <submittedName>
        <fullName evidence="1">Uncharacterized protein</fullName>
    </submittedName>
</protein>
<dbReference type="EMBL" id="EU770222">
    <property type="protein sequence ID" value="ACF05102.1"/>
    <property type="molecule type" value="Genomic_DNA"/>
</dbReference>
<keyword evidence="2" id="KW-1185">Reference proteome</keyword>
<dbReference type="Proteomes" id="UP000000621">
    <property type="component" value="Segment"/>
</dbReference>
<organism evidence="1 2">
    <name type="scientific">Mycobacterium phage Predator</name>
    <dbReference type="NCBI Taxonomy" id="543153"/>
    <lineage>
        <taxon>Viruses</taxon>
        <taxon>Duplodnaviria</taxon>
        <taxon>Heunggongvirae</taxon>
        <taxon>Uroviricota</taxon>
        <taxon>Caudoviricetes</taxon>
        <taxon>Predatorvirus</taxon>
        <taxon>Predatorvirus predator</taxon>
    </lineage>
</organism>
<name>B3VM32_9CAUD</name>
<sequence length="86" mass="9669">MALEKHDGMDSPLSMVTGRITIEVGFSENGTRGMHCVFQDLSNNPEDDRTEDEKILGYFEGKQMLAIAQDQFLIQHGLLNDPNEID</sequence>
<reference evidence="1 2" key="1">
    <citation type="submission" date="2008-05" db="EMBL/GenBank/DDBJ databases">
        <authorList>
            <person name="Weber R.J."/>
            <person name="Jacobs-Sera D."/>
            <person name="Houtz J."/>
            <person name="Hendrix R.W."/>
            <person name="Hatfull G.H."/>
        </authorList>
    </citation>
    <scope>NUCLEOTIDE SEQUENCE [LARGE SCALE GENOMIC DNA]</scope>
</reference>
<dbReference type="KEGG" id="vg:6450074"/>
<proteinExistence type="predicted"/>
<dbReference type="RefSeq" id="YP_002003363.1">
    <property type="nucleotide sequence ID" value="NC_011039.1"/>
</dbReference>